<evidence type="ECO:0000256" key="2">
    <source>
        <dbReference type="PIRNR" id="PIRNR006276"/>
    </source>
</evidence>
<feature type="domain" description="UspA" evidence="3">
    <location>
        <begin position="4"/>
        <end position="143"/>
    </location>
</feature>
<dbReference type="AlphaFoldDB" id="A0AAU9CFP2"/>
<evidence type="ECO:0000259" key="3">
    <source>
        <dbReference type="Pfam" id="PF00582"/>
    </source>
</evidence>
<dbReference type="Proteomes" id="UP001321450">
    <property type="component" value="Chromosome"/>
</dbReference>
<comment type="subcellular location">
    <subcellularLocation>
        <location evidence="2">Cytoplasm</location>
    </subcellularLocation>
</comment>
<dbReference type="PRINTS" id="PR01438">
    <property type="entry name" value="UNVRSLSTRESS"/>
</dbReference>
<name>A0AAU9CFP2_9GAMM</name>
<protein>
    <recommendedName>
        <fullName evidence="2">Universal stress protein</fullName>
    </recommendedName>
</protein>
<sequence>MQPYQHILIAADFSEHGELVAERARDLAERYQAKLSLLHVVDNLPVTDSIYGPIIPFDTDITEQLIAASKEKLDKMGETLGVPPKRRWVEVGSPRVEIVRVAEEEGVDLIVVGSHSRRGLGILLGSTASSVIHHAKCDVLAVRLKED</sequence>
<dbReference type="InterPro" id="IPR006016">
    <property type="entry name" value="UspA"/>
</dbReference>
<accession>A0AAU9CFP2</accession>
<dbReference type="PANTHER" id="PTHR46268:SF6">
    <property type="entry name" value="UNIVERSAL STRESS PROTEIN UP12"/>
    <property type="match status" value="1"/>
</dbReference>
<dbReference type="KEGG" id="meiy:MIN45_P1433"/>
<dbReference type="RefSeq" id="WP_286291333.1">
    <property type="nucleotide sequence ID" value="NZ_AP024718.1"/>
</dbReference>
<dbReference type="PIRSF" id="PIRSF006276">
    <property type="entry name" value="UspA"/>
    <property type="match status" value="1"/>
</dbReference>
<gene>
    <name evidence="4" type="ORF">MIN45_P1433</name>
</gene>
<dbReference type="Pfam" id="PF00582">
    <property type="entry name" value="Usp"/>
    <property type="match status" value="1"/>
</dbReference>
<evidence type="ECO:0000313" key="4">
    <source>
        <dbReference type="EMBL" id="BCX89063.1"/>
    </source>
</evidence>
<organism evidence="4 5">
    <name type="scientific">Methylomarinovum tepidoasis</name>
    <dbReference type="NCBI Taxonomy" id="2840183"/>
    <lineage>
        <taxon>Bacteria</taxon>
        <taxon>Pseudomonadati</taxon>
        <taxon>Pseudomonadota</taxon>
        <taxon>Gammaproteobacteria</taxon>
        <taxon>Methylococcales</taxon>
        <taxon>Methylothermaceae</taxon>
        <taxon>Methylomarinovum</taxon>
    </lineage>
</organism>
<dbReference type="Gene3D" id="3.40.50.620">
    <property type="entry name" value="HUPs"/>
    <property type="match status" value="1"/>
</dbReference>
<dbReference type="EMBL" id="AP024718">
    <property type="protein sequence ID" value="BCX89063.1"/>
    <property type="molecule type" value="Genomic_DNA"/>
</dbReference>
<keyword evidence="2" id="KW-0963">Cytoplasm</keyword>
<keyword evidence="5" id="KW-1185">Reference proteome</keyword>
<reference evidence="5" key="1">
    <citation type="journal article" date="2024" name="Int. J. Syst. Evol. Microbiol.">
        <title>Methylomarinovum tepidoasis sp. nov., a moderately thermophilic methanotroph of the family Methylothermaceae isolated from a deep-sea hydrothermal field.</title>
        <authorList>
            <person name="Hirayama H."/>
            <person name="Takaki Y."/>
            <person name="Abe M."/>
            <person name="Miyazaki M."/>
            <person name="Uematsu K."/>
            <person name="Matsui Y."/>
            <person name="Takai K."/>
        </authorList>
    </citation>
    <scope>NUCLEOTIDE SEQUENCE [LARGE SCALE GENOMIC DNA]</scope>
    <source>
        <strain evidence="5">IN45</strain>
    </source>
</reference>
<dbReference type="SUPFAM" id="SSF52402">
    <property type="entry name" value="Adenine nucleotide alpha hydrolases-like"/>
    <property type="match status" value="1"/>
</dbReference>
<proteinExistence type="inferred from homology"/>
<dbReference type="GO" id="GO:0005737">
    <property type="term" value="C:cytoplasm"/>
    <property type="evidence" value="ECO:0007669"/>
    <property type="project" value="UniProtKB-SubCell"/>
</dbReference>
<dbReference type="InterPro" id="IPR006015">
    <property type="entry name" value="Universal_stress_UspA"/>
</dbReference>
<dbReference type="InterPro" id="IPR014729">
    <property type="entry name" value="Rossmann-like_a/b/a_fold"/>
</dbReference>
<dbReference type="PANTHER" id="PTHR46268">
    <property type="entry name" value="STRESS RESPONSE PROTEIN NHAX"/>
    <property type="match status" value="1"/>
</dbReference>
<comment type="similarity">
    <text evidence="1 2">Belongs to the universal stress protein A family.</text>
</comment>
<evidence type="ECO:0000313" key="5">
    <source>
        <dbReference type="Proteomes" id="UP001321450"/>
    </source>
</evidence>
<evidence type="ECO:0000256" key="1">
    <source>
        <dbReference type="ARBA" id="ARBA00008791"/>
    </source>
</evidence>